<protein>
    <recommendedName>
        <fullName evidence="3">FAD/NAD(P)-binding domain-containing protein</fullName>
    </recommendedName>
</protein>
<name>A0ABW3ZZ06_9BACI</name>
<evidence type="ECO:0008006" key="3">
    <source>
        <dbReference type="Google" id="ProtNLM"/>
    </source>
</evidence>
<comment type="caution">
    <text evidence="1">The sequence shown here is derived from an EMBL/GenBank/DDBJ whole genome shotgun (WGS) entry which is preliminary data.</text>
</comment>
<evidence type="ECO:0000313" key="1">
    <source>
        <dbReference type="EMBL" id="MFD1363245.1"/>
    </source>
</evidence>
<keyword evidence="2" id="KW-1185">Reference proteome</keyword>
<dbReference type="Proteomes" id="UP001597178">
    <property type="component" value="Unassembled WGS sequence"/>
</dbReference>
<sequence>MYAGTNTIRGRLFQKRNDPIFGKELKQAIKSQKIKIKPRVTKVEGKKVTFSDGTSLKVNQIIWATGFVPSYEIIHIDGAVDKKGRPIHSRGISPIDGLYYIGLPWQHNRGSALVCGVGRDAAHLMDKLYSKS</sequence>
<reference evidence="2" key="1">
    <citation type="journal article" date="2019" name="Int. J. Syst. Evol. Microbiol.">
        <title>The Global Catalogue of Microorganisms (GCM) 10K type strain sequencing project: providing services to taxonomists for standard genome sequencing and annotation.</title>
        <authorList>
            <consortium name="The Broad Institute Genomics Platform"/>
            <consortium name="The Broad Institute Genome Sequencing Center for Infectious Disease"/>
            <person name="Wu L."/>
            <person name="Ma J."/>
        </authorList>
    </citation>
    <scope>NUCLEOTIDE SEQUENCE [LARGE SCALE GENOMIC DNA]</scope>
    <source>
        <strain evidence="2">CCUG 54822</strain>
    </source>
</reference>
<dbReference type="Gene3D" id="3.50.50.60">
    <property type="entry name" value="FAD/NAD(P)-binding domain"/>
    <property type="match status" value="1"/>
</dbReference>
<evidence type="ECO:0000313" key="2">
    <source>
        <dbReference type="Proteomes" id="UP001597178"/>
    </source>
</evidence>
<accession>A0ABW3ZZ06</accession>
<dbReference type="RefSeq" id="WP_382402499.1">
    <property type="nucleotide sequence ID" value="NZ_JBHTNH010000039.1"/>
</dbReference>
<dbReference type="SUPFAM" id="SSF51905">
    <property type="entry name" value="FAD/NAD(P)-binding domain"/>
    <property type="match status" value="1"/>
</dbReference>
<proteinExistence type="predicted"/>
<dbReference type="EMBL" id="JBHTNH010000039">
    <property type="protein sequence ID" value="MFD1363245.1"/>
    <property type="molecule type" value="Genomic_DNA"/>
</dbReference>
<gene>
    <name evidence="1" type="ORF">ACFQ4A_16530</name>
</gene>
<dbReference type="InterPro" id="IPR036188">
    <property type="entry name" value="FAD/NAD-bd_sf"/>
</dbReference>
<organism evidence="1 2">
    <name type="scientific">Lentibacillus salinarum</name>
    <dbReference type="NCBI Taxonomy" id="446820"/>
    <lineage>
        <taxon>Bacteria</taxon>
        <taxon>Bacillati</taxon>
        <taxon>Bacillota</taxon>
        <taxon>Bacilli</taxon>
        <taxon>Bacillales</taxon>
        <taxon>Bacillaceae</taxon>
        <taxon>Lentibacillus</taxon>
    </lineage>
</organism>